<keyword evidence="3" id="KW-1185">Reference proteome</keyword>
<accession>A0A418PPN8</accession>
<evidence type="ECO:0000313" key="3">
    <source>
        <dbReference type="Proteomes" id="UP000283522"/>
    </source>
</evidence>
<sequence length="63" mass="6857">MVVLGKRVVPNLHELASFSNSQSTQQKPNLGESAGKSTETISKRILGLPDSLAFNFCYIFGTQ</sequence>
<comment type="caution">
    <text evidence="2">The sequence shown here is derived from an EMBL/GenBank/DDBJ whole genome shotgun (WGS) entry which is preliminary data.</text>
</comment>
<feature type="compositionally biased region" description="Polar residues" evidence="1">
    <location>
        <begin position="17"/>
        <end position="28"/>
    </location>
</feature>
<dbReference type="EMBL" id="QXML01000007">
    <property type="protein sequence ID" value="RIW14043.1"/>
    <property type="molecule type" value="Genomic_DNA"/>
</dbReference>
<evidence type="ECO:0000313" key="2">
    <source>
        <dbReference type="EMBL" id="RIW14043.1"/>
    </source>
</evidence>
<name>A0A418PPN8_9BACT</name>
<gene>
    <name evidence="2" type="ORF">D0X99_14655</name>
</gene>
<reference evidence="2 3" key="1">
    <citation type="submission" date="2018-09" db="EMBL/GenBank/DDBJ databases">
        <authorList>
            <person name="Wang X."/>
            <person name="Du Z."/>
        </authorList>
    </citation>
    <scope>NUCLEOTIDE SEQUENCE [LARGE SCALE GENOMIC DNA]</scope>
    <source>
        <strain evidence="2 3">N3</strain>
    </source>
</reference>
<proteinExistence type="predicted"/>
<organism evidence="2 3">
    <name type="scientific">Algoriphagus lacus</name>
    <dbReference type="NCBI Taxonomy" id="2056311"/>
    <lineage>
        <taxon>Bacteria</taxon>
        <taxon>Pseudomonadati</taxon>
        <taxon>Bacteroidota</taxon>
        <taxon>Cytophagia</taxon>
        <taxon>Cytophagales</taxon>
        <taxon>Cyclobacteriaceae</taxon>
        <taxon>Algoriphagus</taxon>
    </lineage>
</organism>
<feature type="region of interest" description="Disordered" evidence="1">
    <location>
        <begin position="16"/>
        <end position="36"/>
    </location>
</feature>
<dbReference type="AlphaFoldDB" id="A0A418PPN8"/>
<evidence type="ECO:0000256" key="1">
    <source>
        <dbReference type="SAM" id="MobiDB-lite"/>
    </source>
</evidence>
<protein>
    <submittedName>
        <fullName evidence="2">Uncharacterized protein</fullName>
    </submittedName>
</protein>
<dbReference type="Proteomes" id="UP000283522">
    <property type="component" value="Unassembled WGS sequence"/>
</dbReference>